<dbReference type="EMBL" id="LR798403">
    <property type="protein sequence ID" value="CAB5229515.1"/>
    <property type="molecule type" value="Genomic_DNA"/>
</dbReference>
<gene>
    <name evidence="1" type="ORF">UFOVP1554_51</name>
</gene>
<name>A0A6J7XHD6_9CAUD</name>
<protein>
    <submittedName>
        <fullName evidence="1">Uncharacterized protein</fullName>
    </submittedName>
</protein>
<evidence type="ECO:0000313" key="1">
    <source>
        <dbReference type="EMBL" id="CAB5229515.1"/>
    </source>
</evidence>
<reference evidence="1" key="1">
    <citation type="submission" date="2020-05" db="EMBL/GenBank/DDBJ databases">
        <authorList>
            <person name="Chiriac C."/>
            <person name="Salcher M."/>
            <person name="Ghai R."/>
            <person name="Kavagutti S V."/>
        </authorList>
    </citation>
    <scope>NUCLEOTIDE SEQUENCE</scope>
</reference>
<accession>A0A6J7XHD6</accession>
<feature type="non-terminal residue" evidence="1">
    <location>
        <position position="455"/>
    </location>
</feature>
<proteinExistence type="predicted"/>
<organism evidence="1">
    <name type="scientific">uncultured Caudovirales phage</name>
    <dbReference type="NCBI Taxonomy" id="2100421"/>
    <lineage>
        <taxon>Viruses</taxon>
        <taxon>Duplodnaviria</taxon>
        <taxon>Heunggongvirae</taxon>
        <taxon>Uroviricota</taxon>
        <taxon>Caudoviricetes</taxon>
        <taxon>Peduoviridae</taxon>
        <taxon>Maltschvirus</taxon>
        <taxon>Maltschvirus maltsch</taxon>
    </lineage>
</organism>
<sequence length="455" mass="47770">MAEFNMDGLLGNLFGGGGDSELEKLLTAKQKEQLGLQSTLSAAAALLQASGRSPQRIGLGQALGSALQAGQGAYEKGLTGAFSNLVTAAKLKEMQQEAAANEAYRKQFTGDQVTPLTSAQAALAAPVSVAGPAGPTMARAQLAEQMPAPTAAAGSIVGSLNPEMRRILGGMTRKEGQPELLKIGMAQTEFGKPEPMVVNGQVKMMQFNKLGQSREYTGATPYEAQSPDLRAYEYISGTSLAGTGPKGIENVGKYRSQIAPKTQVDVKLPGNQQFLAGVGTDVSKTLNELTMGARSANETLINIDRILPALDKAIVGPGADYRTAMLRIGQQLNVAGANANEQLANTRVVLQGLAQQELDAAGQMRGQGSIIGSERELLKRAASGDQTLSAAEITTALNTAQKVARYRLKLQEDYLQSASKLPGFEQFAPMYKVTPYSSGGGGGNPLLNAIDQQLQ</sequence>